<dbReference type="Pfam" id="PF03476">
    <property type="entry name" value="MOSC_N"/>
    <property type="match status" value="1"/>
</dbReference>
<feature type="domain" description="MOSC" evidence="1">
    <location>
        <begin position="122"/>
        <end position="267"/>
    </location>
</feature>
<keyword evidence="3" id="KW-1185">Reference proteome</keyword>
<dbReference type="InterPro" id="IPR005303">
    <property type="entry name" value="MOCOS_middle"/>
</dbReference>
<evidence type="ECO:0000313" key="3">
    <source>
        <dbReference type="Proteomes" id="UP001172082"/>
    </source>
</evidence>
<dbReference type="Pfam" id="PF03473">
    <property type="entry name" value="MOSC"/>
    <property type="match status" value="1"/>
</dbReference>
<accession>A0ABT8KS05</accession>
<dbReference type="InterPro" id="IPR005302">
    <property type="entry name" value="MoCF_Sase_C"/>
</dbReference>
<dbReference type="PANTHER" id="PTHR14237">
    <property type="entry name" value="MOLYBDOPTERIN COFACTOR SULFURASE MOSC"/>
    <property type="match status" value="1"/>
</dbReference>
<protein>
    <submittedName>
        <fullName evidence="2">MOSC domain-containing protein</fullName>
    </submittedName>
</protein>
<comment type="caution">
    <text evidence="2">The sequence shown here is derived from an EMBL/GenBank/DDBJ whole genome shotgun (WGS) entry which is preliminary data.</text>
</comment>
<dbReference type="InterPro" id="IPR011037">
    <property type="entry name" value="Pyrv_Knase-like_insert_dom_sf"/>
</dbReference>
<dbReference type="EMBL" id="JAUJEA010000007">
    <property type="protein sequence ID" value="MDN5203536.1"/>
    <property type="molecule type" value="Genomic_DNA"/>
</dbReference>
<evidence type="ECO:0000313" key="2">
    <source>
        <dbReference type="EMBL" id="MDN5203536.1"/>
    </source>
</evidence>
<evidence type="ECO:0000259" key="1">
    <source>
        <dbReference type="PROSITE" id="PS51340"/>
    </source>
</evidence>
<gene>
    <name evidence="2" type="ORF">QQ008_19265</name>
</gene>
<sequence>MSKLVLSQINVYPIKSLGGFPLKRAKLTRTGFEHDRKWMLINTENTFMTQRKYPQMSLVSVEVHVDFLLLKHKTKNLETFKLPVTEAQGELIEVGVWNDICEAVFVGKEIDQWLSEALDQPCRLVQMPEATHRYVEKEYAKNNETVGFADAYPFLMIGEESLNDLNGRLKEAVPMNRFRPNLVFSGGEPYIEDKFHEMRIGGQSFHAVKPCARCVLLTVNQQTGEKGSEPLKTLSTYRKNGNSVYFGQNLLHQNQGTVAVGDSIEVLSWK</sequence>
<dbReference type="SUPFAM" id="SSF141673">
    <property type="entry name" value="MOSC N-terminal domain-like"/>
    <property type="match status" value="1"/>
</dbReference>
<organism evidence="2 3">
    <name type="scientific">Splendidivirga corallicola</name>
    <dbReference type="NCBI Taxonomy" id="3051826"/>
    <lineage>
        <taxon>Bacteria</taxon>
        <taxon>Pseudomonadati</taxon>
        <taxon>Bacteroidota</taxon>
        <taxon>Cytophagia</taxon>
        <taxon>Cytophagales</taxon>
        <taxon>Splendidivirgaceae</taxon>
        <taxon>Splendidivirga</taxon>
    </lineage>
</organism>
<dbReference type="RefSeq" id="WP_346753558.1">
    <property type="nucleotide sequence ID" value="NZ_JAUJEA010000007.1"/>
</dbReference>
<proteinExistence type="predicted"/>
<dbReference type="Proteomes" id="UP001172082">
    <property type="component" value="Unassembled WGS sequence"/>
</dbReference>
<dbReference type="PANTHER" id="PTHR14237:SF19">
    <property type="entry name" value="MITOCHONDRIAL AMIDOXIME REDUCING COMPONENT 1"/>
    <property type="match status" value="1"/>
</dbReference>
<dbReference type="SUPFAM" id="SSF50800">
    <property type="entry name" value="PK beta-barrel domain-like"/>
    <property type="match status" value="1"/>
</dbReference>
<dbReference type="PROSITE" id="PS51340">
    <property type="entry name" value="MOSC"/>
    <property type="match status" value="1"/>
</dbReference>
<name>A0ABT8KS05_9BACT</name>
<reference evidence="2" key="1">
    <citation type="submission" date="2023-06" db="EMBL/GenBank/DDBJ databases">
        <title>Genomic of Parafulvivirga corallium.</title>
        <authorList>
            <person name="Wang G."/>
        </authorList>
    </citation>
    <scope>NUCLEOTIDE SEQUENCE</scope>
    <source>
        <strain evidence="2">BMA10</strain>
    </source>
</reference>